<dbReference type="GO" id="GO:0003743">
    <property type="term" value="F:translation initiation factor activity"/>
    <property type="evidence" value="ECO:0007669"/>
    <property type="project" value="UniProtKB-KW"/>
</dbReference>
<keyword evidence="4" id="KW-0648">Protein biosynthesis</keyword>
<protein>
    <submittedName>
        <fullName evidence="4">Eukaryotic translation initiation factor 3 subunit A</fullName>
    </submittedName>
</protein>
<keyword evidence="3" id="KW-0732">Signal</keyword>
<dbReference type="EMBL" id="GDJX01002785">
    <property type="protein sequence ID" value="JAT65151.1"/>
    <property type="molecule type" value="Transcribed_RNA"/>
</dbReference>
<feature type="signal peptide" evidence="3">
    <location>
        <begin position="1"/>
        <end position="22"/>
    </location>
</feature>
<evidence type="ECO:0000256" key="2">
    <source>
        <dbReference type="SAM" id="Phobius"/>
    </source>
</evidence>
<evidence type="ECO:0000256" key="3">
    <source>
        <dbReference type="SAM" id="SignalP"/>
    </source>
</evidence>
<feature type="compositionally biased region" description="Basic and acidic residues" evidence="1">
    <location>
        <begin position="96"/>
        <end position="105"/>
    </location>
</feature>
<evidence type="ECO:0000313" key="4">
    <source>
        <dbReference type="EMBL" id="JAT65151.1"/>
    </source>
</evidence>
<accession>A0A1D1ZEC9</accession>
<feature type="non-terminal residue" evidence="4">
    <location>
        <position position="1"/>
    </location>
</feature>
<dbReference type="AlphaFoldDB" id="A0A1D1ZEC9"/>
<name>A0A1D1ZEC9_9ARAE</name>
<proteinExistence type="predicted"/>
<evidence type="ECO:0000256" key="1">
    <source>
        <dbReference type="SAM" id="MobiDB-lite"/>
    </source>
</evidence>
<keyword evidence="2" id="KW-0812">Transmembrane</keyword>
<keyword evidence="2" id="KW-1133">Transmembrane helix</keyword>
<feature type="region of interest" description="Disordered" evidence="1">
    <location>
        <begin position="45"/>
        <end position="105"/>
    </location>
</feature>
<sequence>RERDFFFFFGSLVPLICVLLQSKSKRGGDGEGELAVAGLVRRVLPPGHRRAPGDPRGDGGGDEAPEGLRGSRRGVGGRVRRRGGEQHAQVLHGRGPRGEDVAHRGAGDEPLLHRLRHRPPRLRQALPLQIRRQRGSLIWSSSPGGIDPSKKRGEGEREDLRFMGCVSFGRVFFFCSFFCFLVFLLM</sequence>
<feature type="transmembrane region" description="Helical" evidence="2">
    <location>
        <begin position="160"/>
        <end position="185"/>
    </location>
</feature>
<organism evidence="4">
    <name type="scientific">Anthurium amnicola</name>
    <dbReference type="NCBI Taxonomy" id="1678845"/>
    <lineage>
        <taxon>Eukaryota</taxon>
        <taxon>Viridiplantae</taxon>
        <taxon>Streptophyta</taxon>
        <taxon>Embryophyta</taxon>
        <taxon>Tracheophyta</taxon>
        <taxon>Spermatophyta</taxon>
        <taxon>Magnoliopsida</taxon>
        <taxon>Liliopsida</taxon>
        <taxon>Araceae</taxon>
        <taxon>Pothoideae</taxon>
        <taxon>Potheae</taxon>
        <taxon>Anthurium</taxon>
    </lineage>
</organism>
<keyword evidence="4" id="KW-0396">Initiation factor</keyword>
<keyword evidence="2" id="KW-0472">Membrane</keyword>
<reference evidence="4" key="1">
    <citation type="submission" date="2015-07" db="EMBL/GenBank/DDBJ databases">
        <title>Transcriptome Assembly of Anthurium amnicola.</title>
        <authorList>
            <person name="Suzuki J."/>
        </authorList>
    </citation>
    <scope>NUCLEOTIDE SEQUENCE</scope>
</reference>
<feature type="chain" id="PRO_5008900954" evidence="3">
    <location>
        <begin position="23"/>
        <end position="186"/>
    </location>
</feature>
<gene>
    <name evidence="4" type="primary">eIF3-S10_4</name>
    <name evidence="4" type="ORF">g.45898</name>
</gene>